<name>A0ABU9C5X0_9BURK</name>
<dbReference type="Gene3D" id="3.40.50.11350">
    <property type="match status" value="1"/>
</dbReference>
<keyword evidence="2" id="KW-1185">Reference proteome</keyword>
<comment type="caution">
    <text evidence="1">The sequence shown here is derived from an EMBL/GenBank/DDBJ whole genome shotgun (WGS) entry which is preliminary data.</text>
</comment>
<sequence>MSGPRWLIHCQPDDLEEGLFGQVVLWVFELLPGLAAKGVQPTWDIRSRLYGDAPDFRVLPGVFDTVPIAGDPATARRRGLLSLRSRGVSVLGNDWQGLHRLWHASFRVPARIEAAADAAGLTANTLGLHFRGTDKNLASLDTNPVSADDFLRLAQDHLQSHPQIDAIFLATDEPGLVAKVRERLAPLSVIHLGDVPFHKSTDGDSQRSARADRALLDCVLLSRCASVLKCSSALSGFAKVLNPELQIYRVAACKLFSDVPYFPDAWIPPMHSTEPECQRILQRQMQGDWLTSGHPLAARGEPFVSRLRGTLSQRLVLRVKYLVSLALGRPRKA</sequence>
<proteinExistence type="predicted"/>
<reference evidence="1 2" key="1">
    <citation type="submission" date="2024-04" db="EMBL/GenBank/DDBJ databases">
        <title>Novel species of the genus Ideonella isolated from streams.</title>
        <authorList>
            <person name="Lu H."/>
        </authorList>
    </citation>
    <scope>NUCLEOTIDE SEQUENCE [LARGE SCALE GENOMIC DNA]</scope>
    <source>
        <strain evidence="1 2">LYT19W</strain>
    </source>
</reference>
<accession>A0ABU9C5X0</accession>
<dbReference type="EMBL" id="JBBUTI010000007">
    <property type="protein sequence ID" value="MEK8047163.1"/>
    <property type="molecule type" value="Genomic_DNA"/>
</dbReference>
<evidence type="ECO:0000313" key="1">
    <source>
        <dbReference type="EMBL" id="MEK8047163.1"/>
    </source>
</evidence>
<organism evidence="1 2">
    <name type="scientific">Ideonella margarita</name>
    <dbReference type="NCBI Taxonomy" id="2984191"/>
    <lineage>
        <taxon>Bacteria</taxon>
        <taxon>Pseudomonadati</taxon>
        <taxon>Pseudomonadota</taxon>
        <taxon>Betaproteobacteria</taxon>
        <taxon>Burkholderiales</taxon>
        <taxon>Sphaerotilaceae</taxon>
        <taxon>Ideonella</taxon>
    </lineage>
</organism>
<dbReference type="Proteomes" id="UP001379945">
    <property type="component" value="Unassembled WGS sequence"/>
</dbReference>
<protein>
    <submittedName>
        <fullName evidence="1">Uncharacterized protein</fullName>
    </submittedName>
</protein>
<gene>
    <name evidence="1" type="ORF">AACH00_12440</name>
</gene>
<dbReference type="RefSeq" id="WP_341399456.1">
    <property type="nucleotide sequence ID" value="NZ_JBBUTI010000007.1"/>
</dbReference>
<evidence type="ECO:0000313" key="2">
    <source>
        <dbReference type="Proteomes" id="UP001379945"/>
    </source>
</evidence>